<feature type="region of interest" description="Disordered" evidence="1">
    <location>
        <begin position="157"/>
        <end position="189"/>
    </location>
</feature>
<sequence>MNLFRQLESHDEHTYKGALEVDTKTEVDGATEAAVKGAVGPMIASTLSVAANTLTVDSVTKTGVKYAVGYTVVVTTANEEALKTAIAGQAAKLTELAASLKTALNTEADITITITTALAEDEHAGHDHDDHDHDHAAAYNPSCSQLSSNRLLLPAVDPKQQKTATDCGSRRTTHHSSSTGTPAKNAACE</sequence>
<protein>
    <submittedName>
        <fullName evidence="2">Uncharacterized protein</fullName>
    </submittedName>
</protein>
<proteinExistence type="predicted"/>
<evidence type="ECO:0000313" key="2">
    <source>
        <dbReference type="EMBL" id="CAE0615058.1"/>
    </source>
</evidence>
<accession>A0A7S3UJ73</accession>
<gene>
    <name evidence="2" type="ORF">OMAR00292_LOCUS933</name>
</gene>
<organism evidence="2">
    <name type="scientific">Oxyrrhis marina</name>
    <name type="common">Dinoflagellate</name>
    <dbReference type="NCBI Taxonomy" id="2969"/>
    <lineage>
        <taxon>Eukaryota</taxon>
        <taxon>Sar</taxon>
        <taxon>Alveolata</taxon>
        <taxon>Dinophyceae</taxon>
        <taxon>Oxyrrhinales</taxon>
        <taxon>Oxyrrhinaceae</taxon>
        <taxon>Oxyrrhis</taxon>
    </lineage>
</organism>
<evidence type="ECO:0000256" key="1">
    <source>
        <dbReference type="SAM" id="MobiDB-lite"/>
    </source>
</evidence>
<dbReference type="EMBL" id="HBIT01002274">
    <property type="protein sequence ID" value="CAE0615058.1"/>
    <property type="molecule type" value="Transcribed_RNA"/>
</dbReference>
<name>A0A7S3UJ73_OXYMA</name>
<reference evidence="2" key="1">
    <citation type="submission" date="2021-01" db="EMBL/GenBank/DDBJ databases">
        <authorList>
            <person name="Corre E."/>
            <person name="Pelletier E."/>
            <person name="Niang G."/>
            <person name="Scheremetjew M."/>
            <person name="Finn R."/>
            <person name="Kale V."/>
            <person name="Holt S."/>
            <person name="Cochrane G."/>
            <person name="Meng A."/>
            <person name="Brown T."/>
            <person name="Cohen L."/>
        </authorList>
    </citation>
    <scope>NUCLEOTIDE SEQUENCE</scope>
    <source>
        <strain evidence="2">CCMP1795</strain>
    </source>
</reference>
<dbReference type="AlphaFoldDB" id="A0A7S3UJ73"/>